<dbReference type="InterPro" id="IPR018076">
    <property type="entry name" value="T2SS_GspF_dom"/>
</dbReference>
<sequence length="310" mass="33121">MTWGSAEAVLLATLLTLAVGLWAMSVLIDNALRTQQVVEVSGTLTRRPVAGLLVRVDGWIRRTRPGRRLQARLGGAGLSWSPARLVTTELLAMALAVAVLLPTLGRISTIVIVVAIPVAVSRWLDHRVLRRTDRFIAQLPELARLLANSAAAGLSIRRGLEMASREMSEPASSELVKVVGQLRLGRDLEYAMRDLATRLPSRELSVLVQTIVIQSRAGGALVTALSDIASSLEDRKELRREVGTVMLGSVFGGYAVVAIGVASVLLMNLFVPGILDVMASSPLGQLALAAAGGCFVVGFVLMKMMTKVEI</sequence>
<feature type="domain" description="Type II secretion system protein GspF" evidence="7">
    <location>
        <begin position="143"/>
        <end position="266"/>
    </location>
</feature>
<evidence type="ECO:0000256" key="4">
    <source>
        <dbReference type="ARBA" id="ARBA00022989"/>
    </source>
</evidence>
<feature type="transmembrane region" description="Helical" evidence="6">
    <location>
        <begin position="283"/>
        <end position="302"/>
    </location>
</feature>
<comment type="subcellular location">
    <subcellularLocation>
        <location evidence="1">Cell membrane</location>
        <topology evidence="1">Multi-pass membrane protein</topology>
    </subcellularLocation>
</comment>
<keyword evidence="3 6" id="KW-0812">Transmembrane</keyword>
<keyword evidence="5 6" id="KW-0472">Membrane</keyword>
<dbReference type="RefSeq" id="WP_139930159.1">
    <property type="nucleotide sequence ID" value="NZ_CP040915.1"/>
</dbReference>
<dbReference type="PANTHER" id="PTHR35007:SF1">
    <property type="entry name" value="PILUS ASSEMBLY PROTEIN"/>
    <property type="match status" value="1"/>
</dbReference>
<evidence type="ECO:0000259" key="7">
    <source>
        <dbReference type="Pfam" id="PF00482"/>
    </source>
</evidence>
<evidence type="ECO:0000313" key="9">
    <source>
        <dbReference type="Proteomes" id="UP000314616"/>
    </source>
</evidence>
<protein>
    <submittedName>
        <fullName evidence="8">Type II secretion system protein F</fullName>
    </submittedName>
</protein>
<dbReference type="Pfam" id="PF00482">
    <property type="entry name" value="T2SSF"/>
    <property type="match status" value="1"/>
</dbReference>
<name>A0A5B8C9Q4_9MICO</name>
<keyword evidence="4 6" id="KW-1133">Transmembrane helix</keyword>
<evidence type="ECO:0000256" key="5">
    <source>
        <dbReference type="ARBA" id="ARBA00023136"/>
    </source>
</evidence>
<dbReference type="AlphaFoldDB" id="A0A5B8C9Q4"/>
<dbReference type="OrthoDB" id="3747101at2"/>
<reference evidence="8 9" key="1">
    <citation type="submission" date="2019-05" db="EMBL/GenBank/DDBJ databases">
        <title>Georgenia *** sp. nov., and Georgenia *** sp. nov., isolated from the intestinal contents of plateau pika (Ochotona curzoniae) in the Qinghai-Tibet plateau of China.</title>
        <authorList>
            <person name="Tian Z."/>
        </authorList>
    </citation>
    <scope>NUCLEOTIDE SEQUENCE [LARGE SCALE GENOMIC DNA]</scope>
    <source>
        <strain evidence="8 9">Z443</strain>
    </source>
</reference>
<feature type="transmembrane region" description="Helical" evidence="6">
    <location>
        <begin position="90"/>
        <end position="120"/>
    </location>
</feature>
<feature type="transmembrane region" description="Helical" evidence="6">
    <location>
        <begin position="245"/>
        <end position="271"/>
    </location>
</feature>
<evidence type="ECO:0000256" key="1">
    <source>
        <dbReference type="ARBA" id="ARBA00004651"/>
    </source>
</evidence>
<organism evidence="8 9">
    <name type="scientific">Georgenia yuyongxinii</name>
    <dbReference type="NCBI Taxonomy" id="2589797"/>
    <lineage>
        <taxon>Bacteria</taxon>
        <taxon>Bacillati</taxon>
        <taxon>Actinomycetota</taxon>
        <taxon>Actinomycetes</taxon>
        <taxon>Micrococcales</taxon>
        <taxon>Bogoriellaceae</taxon>
        <taxon>Georgenia</taxon>
    </lineage>
</organism>
<dbReference type="Gene3D" id="1.20.81.30">
    <property type="entry name" value="Type II secretion system (T2SS), domain F"/>
    <property type="match status" value="1"/>
</dbReference>
<evidence type="ECO:0000256" key="6">
    <source>
        <dbReference type="SAM" id="Phobius"/>
    </source>
</evidence>
<accession>A0A5B8C9Q4</accession>
<dbReference type="Proteomes" id="UP000314616">
    <property type="component" value="Chromosome"/>
</dbReference>
<dbReference type="EMBL" id="CP040915">
    <property type="protein sequence ID" value="QDC25912.1"/>
    <property type="molecule type" value="Genomic_DNA"/>
</dbReference>
<evidence type="ECO:0000256" key="2">
    <source>
        <dbReference type="ARBA" id="ARBA00022475"/>
    </source>
</evidence>
<evidence type="ECO:0000256" key="3">
    <source>
        <dbReference type="ARBA" id="ARBA00022692"/>
    </source>
</evidence>
<keyword evidence="2" id="KW-1003">Cell membrane</keyword>
<dbReference type="InterPro" id="IPR042094">
    <property type="entry name" value="T2SS_GspF_sf"/>
</dbReference>
<dbReference type="PANTHER" id="PTHR35007">
    <property type="entry name" value="INTEGRAL MEMBRANE PROTEIN-RELATED"/>
    <property type="match status" value="1"/>
</dbReference>
<proteinExistence type="predicted"/>
<dbReference type="KEGG" id="gyu:FE374_15940"/>
<gene>
    <name evidence="8" type="ORF">FE374_15940</name>
</gene>
<evidence type="ECO:0000313" key="8">
    <source>
        <dbReference type="EMBL" id="QDC25912.1"/>
    </source>
</evidence>
<dbReference type="GO" id="GO:0005886">
    <property type="term" value="C:plasma membrane"/>
    <property type="evidence" value="ECO:0007669"/>
    <property type="project" value="UniProtKB-SubCell"/>
</dbReference>